<protein>
    <recommendedName>
        <fullName evidence="1">Helix-turn-helix domain-containing protein</fullName>
    </recommendedName>
</protein>
<sequence length="98" mass="11289">MNHYLFQLSLPEAEQFLTDCFARALARVLASSEGRPPVDKPGALLQMKDVCALLSISRPTCYEWMRAGRLPFYRKGRRLYFKHNEVLASLEKPKARFA</sequence>
<dbReference type="GO" id="GO:0003677">
    <property type="term" value="F:DNA binding"/>
    <property type="evidence" value="ECO:0007669"/>
    <property type="project" value="InterPro"/>
</dbReference>
<organism evidence="2 3">
    <name type="scientific">Hymenobacter edaphi</name>
    <dbReference type="NCBI Taxonomy" id="2211146"/>
    <lineage>
        <taxon>Bacteria</taxon>
        <taxon>Pseudomonadati</taxon>
        <taxon>Bacteroidota</taxon>
        <taxon>Cytophagia</taxon>
        <taxon>Cytophagales</taxon>
        <taxon>Hymenobacteraceae</taxon>
        <taxon>Hymenobacter</taxon>
    </lineage>
</organism>
<dbReference type="Proteomes" id="UP000248553">
    <property type="component" value="Unassembled WGS sequence"/>
</dbReference>
<name>A0A328B9E1_9BACT</name>
<evidence type="ECO:0000259" key="1">
    <source>
        <dbReference type="Pfam" id="PF12728"/>
    </source>
</evidence>
<reference evidence="3" key="1">
    <citation type="submission" date="2018-05" db="EMBL/GenBank/DDBJ databases">
        <authorList>
            <person name="Nie L."/>
        </authorList>
    </citation>
    <scope>NUCLEOTIDE SEQUENCE [LARGE SCALE GENOMIC DNA]</scope>
    <source>
        <strain evidence="3">NL</strain>
    </source>
</reference>
<dbReference type="SUPFAM" id="SSF46955">
    <property type="entry name" value="Putative DNA-binding domain"/>
    <property type="match status" value="1"/>
</dbReference>
<evidence type="ECO:0000313" key="3">
    <source>
        <dbReference type="Proteomes" id="UP000248553"/>
    </source>
</evidence>
<gene>
    <name evidence="2" type="ORF">DLM85_20750</name>
</gene>
<dbReference type="InterPro" id="IPR010093">
    <property type="entry name" value="SinI_DNA-bd"/>
</dbReference>
<dbReference type="AlphaFoldDB" id="A0A328B9E1"/>
<dbReference type="InterPro" id="IPR041657">
    <property type="entry name" value="HTH_17"/>
</dbReference>
<comment type="caution">
    <text evidence="2">The sequence shown here is derived from an EMBL/GenBank/DDBJ whole genome shotgun (WGS) entry which is preliminary data.</text>
</comment>
<proteinExistence type="predicted"/>
<keyword evidence="3" id="KW-1185">Reference proteome</keyword>
<dbReference type="EMBL" id="QHKM01000009">
    <property type="protein sequence ID" value="RAK63439.1"/>
    <property type="molecule type" value="Genomic_DNA"/>
</dbReference>
<dbReference type="NCBIfam" id="TIGR01764">
    <property type="entry name" value="excise"/>
    <property type="match status" value="1"/>
</dbReference>
<evidence type="ECO:0000313" key="2">
    <source>
        <dbReference type="EMBL" id="RAK63439.1"/>
    </source>
</evidence>
<accession>A0A328B9E1</accession>
<dbReference type="Pfam" id="PF12728">
    <property type="entry name" value="HTH_17"/>
    <property type="match status" value="1"/>
</dbReference>
<dbReference type="OrthoDB" id="798073at2"/>
<dbReference type="InterPro" id="IPR009061">
    <property type="entry name" value="DNA-bd_dom_put_sf"/>
</dbReference>
<dbReference type="RefSeq" id="WP_111480101.1">
    <property type="nucleotide sequence ID" value="NZ_QHKM01000009.1"/>
</dbReference>
<feature type="domain" description="Helix-turn-helix" evidence="1">
    <location>
        <begin position="45"/>
        <end position="92"/>
    </location>
</feature>